<sequence>MTAIALEVDLEMEQAWGLADVAEGMADDVDPAADPDRVWCDFSRGPAIVVAGFCEHCGAVGHDDL</sequence>
<organism evidence="1 2">
    <name type="scientific">Georgenia thermotolerans</name>
    <dbReference type="NCBI Taxonomy" id="527326"/>
    <lineage>
        <taxon>Bacteria</taxon>
        <taxon>Bacillati</taxon>
        <taxon>Actinomycetota</taxon>
        <taxon>Actinomycetes</taxon>
        <taxon>Micrococcales</taxon>
        <taxon>Bogoriellaceae</taxon>
        <taxon>Georgenia</taxon>
    </lineage>
</organism>
<dbReference type="EMBL" id="WHJE01000012">
    <property type="protein sequence ID" value="KAE8765300.1"/>
    <property type="molecule type" value="Genomic_DNA"/>
</dbReference>
<dbReference type="AlphaFoldDB" id="A0A7J5USQ2"/>
<evidence type="ECO:0000313" key="1">
    <source>
        <dbReference type="EMBL" id="KAE8765300.1"/>
    </source>
</evidence>
<accession>A0A7J5USQ2</accession>
<dbReference type="Proteomes" id="UP000451860">
    <property type="component" value="Unassembled WGS sequence"/>
</dbReference>
<name>A0A7J5USQ2_9MICO</name>
<protein>
    <submittedName>
        <fullName evidence="1">Uncharacterized protein</fullName>
    </submittedName>
</protein>
<comment type="caution">
    <text evidence="1">The sequence shown here is derived from an EMBL/GenBank/DDBJ whole genome shotgun (WGS) entry which is preliminary data.</text>
</comment>
<keyword evidence="2" id="KW-1185">Reference proteome</keyword>
<proteinExistence type="predicted"/>
<reference evidence="1 2" key="1">
    <citation type="submission" date="2019-10" db="EMBL/GenBank/DDBJ databases">
        <title>Georgenia wutianyii sp. nov. and Georgenia yuyongxinii sp. nov. isolated from plateau pika (Ochotona curzoniae) in the Qinghai-Tibet plateau of China.</title>
        <authorList>
            <person name="Tian Z."/>
        </authorList>
    </citation>
    <scope>NUCLEOTIDE SEQUENCE [LARGE SCALE GENOMIC DNA]</scope>
    <source>
        <strain evidence="1 2">DSM 21501</strain>
    </source>
</reference>
<dbReference type="RefSeq" id="WP_152202272.1">
    <property type="nucleotide sequence ID" value="NZ_VUKF01000012.1"/>
</dbReference>
<evidence type="ECO:0000313" key="2">
    <source>
        <dbReference type="Proteomes" id="UP000451860"/>
    </source>
</evidence>
<gene>
    <name evidence="1" type="ORF">GB883_04455</name>
</gene>